<protein>
    <submittedName>
        <fullName evidence="2">Uncharacterized protein</fullName>
    </submittedName>
</protein>
<dbReference type="RefSeq" id="WP_258057159.1">
    <property type="nucleotide sequence ID" value="NZ_UHID01000005.1"/>
</dbReference>
<sequence>MGVLEPNPPNGQRKFLGLLSLILGISVIIGVIAVIASP</sequence>
<dbReference type="AlphaFoldDB" id="A0A380NC20"/>
<accession>A0A380NC20</accession>
<evidence type="ECO:0000313" key="3">
    <source>
        <dbReference type="Proteomes" id="UP000254150"/>
    </source>
</evidence>
<evidence type="ECO:0000256" key="1">
    <source>
        <dbReference type="SAM" id="Phobius"/>
    </source>
</evidence>
<keyword evidence="1" id="KW-0812">Transmembrane</keyword>
<organism evidence="2 3">
    <name type="scientific">Streptomyces griseus</name>
    <dbReference type="NCBI Taxonomy" id="1911"/>
    <lineage>
        <taxon>Bacteria</taxon>
        <taxon>Bacillati</taxon>
        <taxon>Actinomycetota</taxon>
        <taxon>Actinomycetes</taxon>
        <taxon>Kitasatosporales</taxon>
        <taxon>Streptomycetaceae</taxon>
        <taxon>Streptomyces</taxon>
    </lineage>
</organism>
<reference evidence="2 3" key="1">
    <citation type="submission" date="2018-06" db="EMBL/GenBank/DDBJ databases">
        <authorList>
            <consortium name="Pathogen Informatics"/>
            <person name="Doyle S."/>
        </authorList>
    </citation>
    <scope>NUCLEOTIDE SEQUENCE [LARGE SCALE GENOMIC DNA]</scope>
    <source>
        <strain evidence="2 3">NCTC7807</strain>
    </source>
</reference>
<gene>
    <name evidence="2" type="ORF">NCTC7807_02514</name>
</gene>
<dbReference type="GeneID" id="95074085"/>
<dbReference type="NCBIfam" id="NF040912">
    <property type="entry name" value="SGM_5486_fam"/>
    <property type="match status" value="1"/>
</dbReference>
<dbReference type="InterPro" id="IPR049750">
    <property type="entry name" value="SGM_5486-like-assoc"/>
</dbReference>
<dbReference type="EMBL" id="UHID01000005">
    <property type="protein sequence ID" value="SUP37360.1"/>
    <property type="molecule type" value="Genomic_DNA"/>
</dbReference>
<evidence type="ECO:0000313" key="2">
    <source>
        <dbReference type="EMBL" id="SUP37360.1"/>
    </source>
</evidence>
<keyword evidence="1" id="KW-0472">Membrane</keyword>
<dbReference type="Proteomes" id="UP000254150">
    <property type="component" value="Unassembled WGS sequence"/>
</dbReference>
<keyword evidence="1" id="KW-1133">Transmembrane helix</keyword>
<name>A0A380NC20_STRGR</name>
<proteinExistence type="predicted"/>
<feature type="transmembrane region" description="Helical" evidence="1">
    <location>
        <begin position="15"/>
        <end position="36"/>
    </location>
</feature>